<keyword evidence="2" id="KW-0413">Isomerase</keyword>
<feature type="domain" description="SIS" evidence="1">
    <location>
        <begin position="36"/>
        <end position="191"/>
    </location>
</feature>
<reference evidence="2 3" key="1">
    <citation type="submission" date="2019-02" db="EMBL/GenBank/DDBJ databases">
        <title>Deep-cultivation of Planctomycetes and their phenomic and genomic characterization uncovers novel biology.</title>
        <authorList>
            <person name="Wiegand S."/>
            <person name="Jogler M."/>
            <person name="Boedeker C."/>
            <person name="Pinto D."/>
            <person name="Vollmers J."/>
            <person name="Rivas-Marin E."/>
            <person name="Kohn T."/>
            <person name="Peeters S.H."/>
            <person name="Heuer A."/>
            <person name="Rast P."/>
            <person name="Oberbeckmann S."/>
            <person name="Bunk B."/>
            <person name="Jeske O."/>
            <person name="Meyerdierks A."/>
            <person name="Storesund J.E."/>
            <person name="Kallscheuer N."/>
            <person name="Luecker S."/>
            <person name="Lage O.M."/>
            <person name="Pohl T."/>
            <person name="Merkel B.J."/>
            <person name="Hornburger P."/>
            <person name="Mueller R.-W."/>
            <person name="Bruemmer F."/>
            <person name="Labrenz M."/>
            <person name="Spormann A.M."/>
            <person name="Op den Camp H."/>
            <person name="Overmann J."/>
            <person name="Amann R."/>
            <person name="Jetten M.S.M."/>
            <person name="Mascher T."/>
            <person name="Medema M.H."/>
            <person name="Devos D.P."/>
            <person name="Kaster A.-K."/>
            <person name="Ovreas L."/>
            <person name="Rohde M."/>
            <person name="Galperin M.Y."/>
            <person name="Jogler C."/>
        </authorList>
    </citation>
    <scope>NUCLEOTIDE SEQUENCE [LARGE SCALE GENOMIC DNA]</scope>
    <source>
        <strain evidence="2 3">Pan265</strain>
    </source>
</reference>
<dbReference type="SUPFAM" id="SSF53697">
    <property type="entry name" value="SIS domain"/>
    <property type="match status" value="1"/>
</dbReference>
<dbReference type="PANTHER" id="PTHR30390">
    <property type="entry name" value="SEDOHEPTULOSE 7-PHOSPHATE ISOMERASE / DNAA INITIATOR-ASSOCIATING FACTOR FOR REPLICATION INITIATION"/>
    <property type="match status" value="1"/>
</dbReference>
<organism evidence="2 3">
    <name type="scientific">Mucisphaera calidilacus</name>
    <dbReference type="NCBI Taxonomy" id="2527982"/>
    <lineage>
        <taxon>Bacteria</taxon>
        <taxon>Pseudomonadati</taxon>
        <taxon>Planctomycetota</taxon>
        <taxon>Phycisphaerae</taxon>
        <taxon>Phycisphaerales</taxon>
        <taxon>Phycisphaeraceae</taxon>
        <taxon>Mucisphaera</taxon>
    </lineage>
</organism>
<evidence type="ECO:0000259" key="1">
    <source>
        <dbReference type="PROSITE" id="PS51464"/>
    </source>
</evidence>
<dbReference type="Pfam" id="PF13580">
    <property type="entry name" value="SIS_2"/>
    <property type="match status" value="1"/>
</dbReference>
<dbReference type="EC" id="5.3.1.28" evidence="2"/>
<dbReference type="RefSeq" id="WP_145446863.1">
    <property type="nucleotide sequence ID" value="NZ_CP036280.1"/>
</dbReference>
<gene>
    <name evidence="2" type="primary">gmhA_2</name>
    <name evidence="2" type="ORF">Pan265_25730</name>
</gene>
<dbReference type="CDD" id="cd05006">
    <property type="entry name" value="SIS_GmhA"/>
    <property type="match status" value="1"/>
</dbReference>
<dbReference type="InterPro" id="IPR046348">
    <property type="entry name" value="SIS_dom_sf"/>
</dbReference>
<dbReference type="EMBL" id="CP036280">
    <property type="protein sequence ID" value="QDU72699.1"/>
    <property type="molecule type" value="Genomic_DNA"/>
</dbReference>
<name>A0A518C0F9_9BACT</name>
<dbReference type="GO" id="GO:0097367">
    <property type="term" value="F:carbohydrate derivative binding"/>
    <property type="evidence" value="ECO:0007669"/>
    <property type="project" value="InterPro"/>
</dbReference>
<dbReference type="InterPro" id="IPR001347">
    <property type="entry name" value="SIS_dom"/>
</dbReference>
<dbReference type="Proteomes" id="UP000320386">
    <property type="component" value="Chromosome"/>
</dbReference>
<evidence type="ECO:0000313" key="3">
    <source>
        <dbReference type="Proteomes" id="UP000320386"/>
    </source>
</evidence>
<sequence length="209" mass="22029">MDDVRKTLRANLAASAEVQARLGELMEPLERATGLVLEALLGGRKLMCCGNGGSAGDAAHLSSEITNRYDADREGFAALDLTSDHNVLTALMNDYPPAEVFARQIRALGQPGDVVVVFTTSGNSENIVRAIETSRELGLSTIAFLGKGGGRCLGLADCELVVPSGVTARVQEAHLLLYHTLCEAMDGDLVAASRERSAVKPVSLPPKLG</sequence>
<evidence type="ECO:0000313" key="2">
    <source>
        <dbReference type="EMBL" id="QDU72699.1"/>
    </source>
</evidence>
<dbReference type="InterPro" id="IPR050099">
    <property type="entry name" value="SIS_GmhA/DiaA_subfam"/>
</dbReference>
<dbReference type="KEGG" id="mcad:Pan265_25730"/>
<dbReference type="PROSITE" id="PS51464">
    <property type="entry name" value="SIS"/>
    <property type="match status" value="1"/>
</dbReference>
<dbReference type="AlphaFoldDB" id="A0A518C0F9"/>
<protein>
    <submittedName>
        <fullName evidence="2">Phosphoheptose isomerase</fullName>
        <ecNumber evidence="2">5.3.1.28</ecNumber>
    </submittedName>
</protein>
<keyword evidence="3" id="KW-1185">Reference proteome</keyword>
<dbReference type="InterPro" id="IPR035461">
    <property type="entry name" value="GmhA/DiaA"/>
</dbReference>
<dbReference type="GO" id="GO:0016853">
    <property type="term" value="F:isomerase activity"/>
    <property type="evidence" value="ECO:0007669"/>
    <property type="project" value="UniProtKB-KW"/>
</dbReference>
<dbReference type="PANTHER" id="PTHR30390:SF6">
    <property type="entry name" value="DNAA INITIATOR-ASSOCIATING PROTEIN DIAA"/>
    <property type="match status" value="1"/>
</dbReference>
<dbReference type="GO" id="GO:1901135">
    <property type="term" value="P:carbohydrate derivative metabolic process"/>
    <property type="evidence" value="ECO:0007669"/>
    <property type="project" value="InterPro"/>
</dbReference>
<dbReference type="OrthoDB" id="9781311at2"/>
<dbReference type="Gene3D" id="3.40.50.10490">
    <property type="entry name" value="Glucose-6-phosphate isomerase like protein, domain 1"/>
    <property type="match status" value="1"/>
</dbReference>
<proteinExistence type="predicted"/>
<accession>A0A518C0F9</accession>